<reference evidence="1 2" key="1">
    <citation type="journal article" date="2011" name="J. Biotechnol.">
        <title>The complete genome sequence of the dominant Sinorhizobium meliloti field isolate SM11 extends the S. meliloti pan-genome.</title>
        <authorList>
            <person name="Schneiker-Bekel S."/>
            <person name="Wibberg D."/>
            <person name="Bekel T."/>
            <person name="Blom J."/>
            <person name="Linke B."/>
            <person name="Neuweger H."/>
            <person name="Stiens M."/>
            <person name="Vorholter F.J."/>
            <person name="Weidner S."/>
            <person name="Goesmann A."/>
            <person name="Puhler A."/>
            <person name="Schluter A."/>
        </authorList>
    </citation>
    <scope>NUCLEOTIDE SEQUENCE [LARGE SCALE GENOMIC DNA]</scope>
    <source>
        <strain evidence="1 2">SM11</strain>
        <plasmid evidence="2">pSmeSM11c</plasmid>
    </source>
</reference>
<evidence type="ECO:0008006" key="3">
    <source>
        <dbReference type="Google" id="ProtNLM"/>
    </source>
</evidence>
<dbReference type="InterPro" id="IPR009387">
    <property type="entry name" value="HigB-2"/>
</dbReference>
<proteinExistence type="predicted"/>
<evidence type="ECO:0000313" key="1">
    <source>
        <dbReference type="EMBL" id="AEH82623.1"/>
    </source>
</evidence>
<keyword evidence="1" id="KW-0614">Plasmid</keyword>
<dbReference type="PIRSF" id="PIRSF018634">
    <property type="entry name" value="UCP018634"/>
    <property type="match status" value="1"/>
</dbReference>
<accession>F7XCB7</accession>
<sequence length="124" mass="13967">MLYEEMSGRTFKTAWFSKAAKKARISDKALCKAIEQVARGQADDLGGGVFKKRLNDNMHRSIVLAKAGEYWVFAYLFAKKDRANIDDDELLAFRKLAELYRRKTQAELDADIGTGALLEICNGD</sequence>
<dbReference type="EMBL" id="CP001831">
    <property type="protein sequence ID" value="AEH82623.1"/>
    <property type="molecule type" value="Genomic_DNA"/>
</dbReference>
<evidence type="ECO:0000313" key="2">
    <source>
        <dbReference type="Proteomes" id="UP000009045"/>
    </source>
</evidence>
<protein>
    <recommendedName>
        <fullName evidence="3">Addiction module toxin RelE</fullName>
    </recommendedName>
</protein>
<dbReference type="HOGENOM" id="CLU_132631_2_0_5"/>
<gene>
    <name evidence="1" type="ordered locus">SM11_pC1550</name>
</gene>
<dbReference type="PATRIC" id="fig|707241.3.peg.5466"/>
<dbReference type="KEGG" id="smx:SM11_pC1550"/>
<geneLocation type="plasmid" evidence="1 2">
    <name>pSmeSM11c</name>
</geneLocation>
<dbReference type="AlphaFoldDB" id="F7XCB7"/>
<dbReference type="Pfam" id="PF06296">
    <property type="entry name" value="RelE"/>
    <property type="match status" value="1"/>
</dbReference>
<organism evidence="1 2">
    <name type="scientific">Sinorhizobium meliloti (strain SM11)</name>
    <dbReference type="NCBI Taxonomy" id="707241"/>
    <lineage>
        <taxon>Bacteria</taxon>
        <taxon>Pseudomonadati</taxon>
        <taxon>Pseudomonadota</taxon>
        <taxon>Alphaproteobacteria</taxon>
        <taxon>Hyphomicrobiales</taxon>
        <taxon>Rhizobiaceae</taxon>
        <taxon>Sinorhizobium/Ensifer group</taxon>
        <taxon>Sinorhizobium</taxon>
    </lineage>
</organism>
<dbReference type="Proteomes" id="UP000009045">
    <property type="component" value="Plasmid pSmeSM11c"/>
</dbReference>
<name>F7XCB7_SINMM</name>